<keyword evidence="2 4" id="KW-0808">Transferase</keyword>
<proteinExistence type="inferred from homology"/>
<dbReference type="PANTHER" id="PTHR10509:SF14">
    <property type="entry name" value="CAFFEOYL-COA O-METHYLTRANSFERASE 3-RELATED"/>
    <property type="match status" value="1"/>
</dbReference>
<dbReference type="RefSeq" id="WP_118280965.1">
    <property type="nucleotide sequence ID" value="NZ_JACOPG010000001.1"/>
</dbReference>
<dbReference type="EC" id="2.1.1.-" evidence="4"/>
<dbReference type="EMBL" id="JACOPG010000001">
    <property type="protein sequence ID" value="MBC5685460.1"/>
    <property type="molecule type" value="Genomic_DNA"/>
</dbReference>
<keyword evidence="6" id="KW-1185">Reference proteome</keyword>
<dbReference type="CDD" id="cd02440">
    <property type="entry name" value="AdoMet_MTases"/>
    <property type="match status" value="1"/>
</dbReference>
<comment type="subunit">
    <text evidence="4">Homodimer.</text>
</comment>
<evidence type="ECO:0000313" key="5">
    <source>
        <dbReference type="EMBL" id="MBC5685460.1"/>
    </source>
</evidence>
<dbReference type="InterPro" id="IPR029063">
    <property type="entry name" value="SAM-dependent_MTases_sf"/>
</dbReference>
<feature type="binding site" evidence="4">
    <location>
        <position position="131"/>
    </location>
    <ligand>
        <name>Mg(2+)</name>
        <dbReference type="ChEBI" id="CHEBI:18420"/>
    </ligand>
</feature>
<name>A0ABR7GDF2_9FIRM</name>
<gene>
    <name evidence="4" type="primary">trmR</name>
    <name evidence="5" type="ORF">H8R94_02335</name>
</gene>
<reference evidence="5 6" key="1">
    <citation type="submission" date="2020-08" db="EMBL/GenBank/DDBJ databases">
        <title>Genome public.</title>
        <authorList>
            <person name="Liu C."/>
            <person name="Sun Q."/>
        </authorList>
    </citation>
    <scope>NUCLEOTIDE SEQUENCE [LARGE SCALE GENOMIC DNA]</scope>
    <source>
        <strain evidence="5 6">NSJ-9</strain>
    </source>
</reference>
<dbReference type="HAMAP" id="MF_02217">
    <property type="entry name" value="TrmR_methyltr"/>
    <property type="match status" value="1"/>
</dbReference>
<feature type="binding site" evidence="4">
    <location>
        <position position="131"/>
    </location>
    <ligand>
        <name>S-adenosyl-L-methionine</name>
        <dbReference type="ChEBI" id="CHEBI:59789"/>
    </ligand>
</feature>
<keyword evidence="4" id="KW-0479">Metal-binding</keyword>
<dbReference type="PROSITE" id="PS51682">
    <property type="entry name" value="SAM_OMT_I"/>
    <property type="match status" value="1"/>
</dbReference>
<dbReference type="Proteomes" id="UP000643810">
    <property type="component" value="Unassembled WGS sequence"/>
</dbReference>
<protein>
    <recommendedName>
        <fullName evidence="4">tRNA 5-hydroxyuridine methyltransferase</fullName>
        <ecNumber evidence="4">2.1.1.-</ecNumber>
    </recommendedName>
    <alternativeName>
        <fullName evidence="4">ho5U methyltransferase</fullName>
    </alternativeName>
</protein>
<accession>A0ABR7GDF2</accession>
<dbReference type="SUPFAM" id="SSF53335">
    <property type="entry name" value="S-adenosyl-L-methionine-dependent methyltransferases"/>
    <property type="match status" value="1"/>
</dbReference>
<keyword evidence="3 4" id="KW-0949">S-adenosyl-L-methionine</keyword>
<comment type="catalytic activity">
    <reaction evidence="4">
        <text>5-hydroxyuridine(34) in tRNA + S-adenosyl-L-methionine = 5-methoxyuridine(34) in tRNA + S-adenosyl-L-homocysteine + H(+)</text>
        <dbReference type="Rhea" id="RHEA:60524"/>
        <dbReference type="Rhea" id="RHEA-COMP:13381"/>
        <dbReference type="Rhea" id="RHEA-COMP:15591"/>
        <dbReference type="ChEBI" id="CHEBI:15378"/>
        <dbReference type="ChEBI" id="CHEBI:57856"/>
        <dbReference type="ChEBI" id="CHEBI:59789"/>
        <dbReference type="ChEBI" id="CHEBI:136877"/>
        <dbReference type="ChEBI" id="CHEBI:143860"/>
    </reaction>
</comment>
<feature type="binding site" evidence="4">
    <location>
        <position position="37"/>
    </location>
    <ligand>
        <name>S-adenosyl-L-methionine</name>
        <dbReference type="ChEBI" id="CHEBI:59789"/>
    </ligand>
</feature>
<dbReference type="InterPro" id="IPR050362">
    <property type="entry name" value="Cation-dep_OMT"/>
</dbReference>
<dbReference type="InterPro" id="IPR043675">
    <property type="entry name" value="TrmR_methyltr"/>
</dbReference>
<dbReference type="InterPro" id="IPR002935">
    <property type="entry name" value="SAM_O-MeTrfase"/>
</dbReference>
<evidence type="ECO:0000256" key="3">
    <source>
        <dbReference type="ARBA" id="ARBA00022691"/>
    </source>
</evidence>
<keyword evidence="1 4" id="KW-0489">Methyltransferase</keyword>
<keyword evidence="4" id="KW-0460">Magnesium</keyword>
<comment type="function">
    <text evidence="4">Catalyzes the methylation of 5-hydroxyuridine (ho5U) to form 5-methoxyuridine (mo5U) at position 34 in tRNAs.</text>
</comment>
<evidence type="ECO:0000256" key="1">
    <source>
        <dbReference type="ARBA" id="ARBA00022603"/>
    </source>
</evidence>
<evidence type="ECO:0000313" key="6">
    <source>
        <dbReference type="Proteomes" id="UP000643810"/>
    </source>
</evidence>
<dbReference type="PANTHER" id="PTHR10509">
    <property type="entry name" value="O-METHYLTRANSFERASE-RELATED"/>
    <property type="match status" value="1"/>
</dbReference>
<dbReference type="Pfam" id="PF01596">
    <property type="entry name" value="Methyltransf_3"/>
    <property type="match status" value="1"/>
</dbReference>
<feature type="binding site" evidence="4">
    <location>
        <position position="67"/>
    </location>
    <ligand>
        <name>S-adenosyl-L-methionine</name>
        <dbReference type="ChEBI" id="CHEBI:59789"/>
    </ligand>
</feature>
<comment type="similarity">
    <text evidence="4">Belongs to the class I-like SAM-binding methyltransferase superfamily. Cation-dependent O-methyltransferase family.</text>
</comment>
<organism evidence="5 6">
    <name type="scientific">Roseburia lenta</name>
    <dbReference type="NCBI Taxonomy" id="2763061"/>
    <lineage>
        <taxon>Bacteria</taxon>
        <taxon>Bacillati</taxon>
        <taxon>Bacillota</taxon>
        <taxon>Clostridia</taxon>
        <taxon>Lachnospirales</taxon>
        <taxon>Lachnospiraceae</taxon>
        <taxon>Roseburia</taxon>
    </lineage>
</organism>
<dbReference type="Gene3D" id="3.40.50.150">
    <property type="entry name" value="Vaccinia Virus protein VP39"/>
    <property type="match status" value="1"/>
</dbReference>
<comment type="caution">
    <text evidence="5">The sequence shown here is derived from an EMBL/GenBank/DDBJ whole genome shotgun (WGS) entry which is preliminary data.</text>
</comment>
<feature type="binding site" evidence="4">
    <location>
        <position position="85"/>
    </location>
    <ligand>
        <name>S-adenosyl-L-methionine</name>
        <dbReference type="ChEBI" id="CHEBI:59789"/>
    </ligand>
</feature>
<feature type="binding site" evidence="4">
    <location>
        <position position="157"/>
    </location>
    <ligand>
        <name>Mg(2+)</name>
        <dbReference type="ChEBI" id="CHEBI:18420"/>
    </ligand>
</feature>
<feature type="binding site" evidence="4">
    <location>
        <begin position="113"/>
        <end position="114"/>
    </location>
    <ligand>
        <name>S-adenosyl-L-methionine</name>
        <dbReference type="ChEBI" id="CHEBI:59789"/>
    </ligand>
</feature>
<feature type="binding site" evidence="4">
    <location>
        <position position="158"/>
    </location>
    <ligand>
        <name>Mg(2+)</name>
        <dbReference type="ChEBI" id="CHEBI:18420"/>
    </ligand>
</feature>
<sequence length="213" mass="24339">MIVDERFLTYLRSLEGQEIDYIAAIEKEALETYVPIIRKDTQTFMKFLMQTLRPEQILEVGTAVGFSALLMEAYDPADCQITTIENYPPRIPIARANFARAKKEECIHLIEGDAQEVLPTLTGSYDFIFMDAAKGQYPIFLPEIKRLMHSGSVLVTDNVLQDGDLIESHYAIERRNRTIHKRMREYLYSLTHDEDLVCSILPVGDGLAVCTMK</sequence>
<evidence type="ECO:0000256" key="4">
    <source>
        <dbReference type="HAMAP-Rule" id="MF_02217"/>
    </source>
</evidence>
<evidence type="ECO:0000256" key="2">
    <source>
        <dbReference type="ARBA" id="ARBA00022679"/>
    </source>
</evidence>
<keyword evidence="4" id="KW-0819">tRNA processing</keyword>